<dbReference type="Gene3D" id="3.30.342.10">
    <property type="entry name" value="DNA Polymerase, chain B, domain 1"/>
    <property type="match status" value="1"/>
</dbReference>
<name>A0A553PGN9_TIGCA</name>
<dbReference type="GO" id="GO:0005634">
    <property type="term" value="C:nucleus"/>
    <property type="evidence" value="ECO:0007669"/>
    <property type="project" value="TreeGrafter"/>
</dbReference>
<dbReference type="GO" id="GO:0003887">
    <property type="term" value="F:DNA-directed DNA polymerase activity"/>
    <property type="evidence" value="ECO:0007669"/>
    <property type="project" value="UniProtKB-EC"/>
</dbReference>
<dbReference type="GO" id="GO:0042276">
    <property type="term" value="P:error-prone translesion synthesis"/>
    <property type="evidence" value="ECO:0007669"/>
    <property type="project" value="TreeGrafter"/>
</dbReference>
<feature type="domain" description="DNA polymerase zeta catalytic subunit N-terminal" evidence="4">
    <location>
        <begin position="63"/>
        <end position="116"/>
    </location>
</feature>
<dbReference type="Pfam" id="PF24055">
    <property type="entry name" value="POL3_N"/>
    <property type="match status" value="1"/>
</dbReference>
<dbReference type="EMBL" id="VCGU01000004">
    <property type="protein sequence ID" value="TRY76839.1"/>
    <property type="molecule type" value="Genomic_DNA"/>
</dbReference>
<dbReference type="InterPro" id="IPR012337">
    <property type="entry name" value="RNaseH-like_sf"/>
</dbReference>
<comment type="catalytic activity">
    <reaction evidence="1">
        <text>DNA(n) + a 2'-deoxyribonucleoside 5'-triphosphate = DNA(n+1) + diphosphate</text>
        <dbReference type="Rhea" id="RHEA:22508"/>
        <dbReference type="Rhea" id="RHEA-COMP:17339"/>
        <dbReference type="Rhea" id="RHEA-COMP:17340"/>
        <dbReference type="ChEBI" id="CHEBI:33019"/>
        <dbReference type="ChEBI" id="CHEBI:61560"/>
        <dbReference type="ChEBI" id="CHEBI:173112"/>
        <dbReference type="EC" id="2.7.7.7"/>
    </reaction>
</comment>
<proteinExistence type="predicted"/>
<accession>A0A553PGN9</accession>
<feature type="domain" description="DNA polymerase delta/zeta catalytic subunit N-terminal" evidence="3">
    <location>
        <begin position="117"/>
        <end position="199"/>
    </location>
</feature>
<dbReference type="STRING" id="6832.A0A553PGN9"/>
<sequence>MWPTRSDRSDRSDRSEPSSEAEPEPDLLGLGHSSGRSSPGIEAPDSSEHHEHHGHHGPAAAYLSLRIVTLDHYMADPIPGLDPIFASDRHYTVRKVPVLRAFGPTPAGQKACLHLHGVFPYLYVPLPAAQTATSSQSSGYAYRLAHSLDHALNLSMGLTASQQQHIYKVQQVSGVPFYGYHPRAHTFLKLFFYHPGLIKRAGDLLQNGAVMGLKIQPHESHVPYTLQFMMDYNLQGMNFIHLAHAKFRRSASSGGVLSSEPPLTCAAPHAWTPASQRHFRMDDLPPELLLPGEVIRMSTSELELDGVAADILNSNEAVDHRAQSLNPGLAAIWADERLRRQCLDLPEDLTPPSSPPREIGPFPVTDSQAFWQDRFRAQIAQAKLAHPEAWTDTNASSDPDATCNFQPSGSPGPTGKTQVYAQETPDDLQLPSATFVDDHVPSLSRSMVERIRHPSNVSDDLFEGDRLDMNDTIVDEEVVRSQSQPHTTFDQDEQDLVDLLNDLGRRKEAAPDLSEAEAKESLEMSQILCWGDDDEQDDAILANISTQPAATKANPSPRSPSDLWDQKEDSFWDNLDIDQYLKPSQ</sequence>
<dbReference type="GO" id="GO:0000724">
    <property type="term" value="P:double-strand break repair via homologous recombination"/>
    <property type="evidence" value="ECO:0007669"/>
    <property type="project" value="TreeGrafter"/>
</dbReference>
<feature type="region of interest" description="Disordered" evidence="2">
    <location>
        <begin position="538"/>
        <end position="569"/>
    </location>
</feature>
<feature type="compositionally biased region" description="Low complexity" evidence="2">
    <location>
        <begin position="26"/>
        <end position="40"/>
    </location>
</feature>
<reference evidence="5 6" key="1">
    <citation type="journal article" date="2018" name="Nat. Ecol. Evol.">
        <title>Genomic signatures of mitonuclear coevolution across populations of Tigriopus californicus.</title>
        <authorList>
            <person name="Barreto F.S."/>
            <person name="Watson E.T."/>
            <person name="Lima T.G."/>
            <person name="Willett C.S."/>
            <person name="Edmands S."/>
            <person name="Li W."/>
            <person name="Burton R.S."/>
        </authorList>
    </citation>
    <scope>NUCLEOTIDE SEQUENCE [LARGE SCALE GENOMIC DNA]</scope>
    <source>
        <strain evidence="5 6">San Diego</strain>
    </source>
</reference>
<dbReference type="AlphaFoldDB" id="A0A553PGN9"/>
<dbReference type="PANTHER" id="PTHR45812">
    <property type="entry name" value="DNA POLYMERASE ZETA CATALYTIC SUBUNIT"/>
    <property type="match status" value="1"/>
</dbReference>
<evidence type="ECO:0000256" key="2">
    <source>
        <dbReference type="SAM" id="MobiDB-lite"/>
    </source>
</evidence>
<organism evidence="5 6">
    <name type="scientific">Tigriopus californicus</name>
    <name type="common">Marine copepod</name>
    <dbReference type="NCBI Taxonomy" id="6832"/>
    <lineage>
        <taxon>Eukaryota</taxon>
        <taxon>Metazoa</taxon>
        <taxon>Ecdysozoa</taxon>
        <taxon>Arthropoda</taxon>
        <taxon>Crustacea</taxon>
        <taxon>Multicrustacea</taxon>
        <taxon>Hexanauplia</taxon>
        <taxon>Copepoda</taxon>
        <taxon>Harpacticoida</taxon>
        <taxon>Harpacticidae</taxon>
        <taxon>Tigriopus</taxon>
    </lineage>
</organism>
<dbReference type="OrthoDB" id="2414538at2759"/>
<evidence type="ECO:0000313" key="6">
    <source>
        <dbReference type="Proteomes" id="UP000318571"/>
    </source>
</evidence>
<keyword evidence="6" id="KW-1185">Reference proteome</keyword>
<dbReference type="Proteomes" id="UP000318571">
    <property type="component" value="Chromosome 5"/>
</dbReference>
<dbReference type="InterPro" id="IPR030559">
    <property type="entry name" value="PolZ_Rev3"/>
</dbReference>
<dbReference type="InterPro" id="IPR056447">
    <property type="entry name" value="REV3_N"/>
</dbReference>
<feature type="region of interest" description="Disordered" evidence="2">
    <location>
        <begin position="1"/>
        <end position="57"/>
    </location>
</feature>
<feature type="compositionally biased region" description="Basic and acidic residues" evidence="2">
    <location>
        <begin position="1"/>
        <end position="17"/>
    </location>
</feature>
<evidence type="ECO:0000259" key="3">
    <source>
        <dbReference type="Pfam" id="PF24055"/>
    </source>
</evidence>
<gene>
    <name evidence="5" type="ORF">TCAL_14741</name>
</gene>
<feature type="compositionally biased region" description="Polar residues" evidence="2">
    <location>
        <begin position="543"/>
        <end position="556"/>
    </location>
</feature>
<evidence type="ECO:0000259" key="4">
    <source>
        <dbReference type="Pfam" id="PF24065"/>
    </source>
</evidence>
<comment type="caution">
    <text evidence="5">The sequence shown here is derived from an EMBL/GenBank/DDBJ whole genome shotgun (WGS) entry which is preliminary data.</text>
</comment>
<protein>
    <submittedName>
        <fullName evidence="5">Uncharacterized protein</fullName>
    </submittedName>
</protein>
<dbReference type="SUPFAM" id="SSF53098">
    <property type="entry name" value="Ribonuclease H-like"/>
    <property type="match status" value="1"/>
</dbReference>
<feature type="region of interest" description="Disordered" evidence="2">
    <location>
        <begin position="391"/>
        <end position="417"/>
    </location>
</feature>
<dbReference type="GO" id="GO:0016035">
    <property type="term" value="C:zeta DNA polymerase complex"/>
    <property type="evidence" value="ECO:0007669"/>
    <property type="project" value="InterPro"/>
</dbReference>
<dbReference type="InterPro" id="IPR056435">
    <property type="entry name" value="DPOD/Z_N"/>
</dbReference>
<evidence type="ECO:0000313" key="5">
    <source>
        <dbReference type="EMBL" id="TRY76839.1"/>
    </source>
</evidence>
<dbReference type="PANTHER" id="PTHR45812:SF1">
    <property type="entry name" value="DNA POLYMERASE ZETA CATALYTIC SUBUNIT"/>
    <property type="match status" value="1"/>
</dbReference>
<dbReference type="Pfam" id="PF24065">
    <property type="entry name" value="REV3_N"/>
    <property type="match status" value="1"/>
</dbReference>
<evidence type="ECO:0000256" key="1">
    <source>
        <dbReference type="ARBA" id="ARBA00049244"/>
    </source>
</evidence>